<feature type="compositionally biased region" description="Basic and acidic residues" evidence="10">
    <location>
        <begin position="108"/>
        <end position="120"/>
    </location>
</feature>
<evidence type="ECO:0000256" key="6">
    <source>
        <dbReference type="ARBA" id="ARBA00022723"/>
    </source>
</evidence>
<evidence type="ECO:0000256" key="10">
    <source>
        <dbReference type="SAM" id="MobiDB-lite"/>
    </source>
</evidence>
<evidence type="ECO:0000256" key="1">
    <source>
        <dbReference type="ARBA" id="ARBA00001947"/>
    </source>
</evidence>
<dbReference type="GO" id="GO:0005576">
    <property type="term" value="C:extracellular region"/>
    <property type="evidence" value="ECO:0007669"/>
    <property type="project" value="UniProtKB-SubCell"/>
</dbReference>
<dbReference type="GO" id="GO:0046103">
    <property type="term" value="P:inosine biosynthetic process"/>
    <property type="evidence" value="ECO:0007669"/>
    <property type="project" value="TreeGrafter"/>
</dbReference>
<organism evidence="12 13">
    <name type="scientific">Trichoderma harzianum</name>
    <name type="common">Hypocrea lixii</name>
    <dbReference type="NCBI Taxonomy" id="5544"/>
    <lineage>
        <taxon>Eukaryota</taxon>
        <taxon>Fungi</taxon>
        <taxon>Dikarya</taxon>
        <taxon>Ascomycota</taxon>
        <taxon>Pezizomycotina</taxon>
        <taxon>Sordariomycetes</taxon>
        <taxon>Hypocreomycetidae</taxon>
        <taxon>Hypocreales</taxon>
        <taxon>Hypocreaceae</taxon>
        <taxon>Trichoderma</taxon>
    </lineage>
</organism>
<evidence type="ECO:0000256" key="4">
    <source>
        <dbReference type="ARBA" id="ARBA00012784"/>
    </source>
</evidence>
<dbReference type="EC" id="3.5.4.4" evidence="4"/>
<evidence type="ECO:0000256" key="9">
    <source>
        <dbReference type="ARBA" id="ARBA00047764"/>
    </source>
</evidence>
<dbReference type="InterPro" id="IPR006330">
    <property type="entry name" value="Ado/ade_deaminase"/>
</dbReference>
<keyword evidence="5" id="KW-0964">Secreted</keyword>
<evidence type="ECO:0000256" key="3">
    <source>
        <dbReference type="ARBA" id="ARBA00006083"/>
    </source>
</evidence>
<keyword evidence="6" id="KW-0479">Metal-binding</keyword>
<dbReference type="Gene3D" id="3.20.20.140">
    <property type="entry name" value="Metal-dependent hydrolases"/>
    <property type="match status" value="1"/>
</dbReference>
<feature type="compositionally biased region" description="Basic and acidic residues" evidence="10">
    <location>
        <begin position="83"/>
        <end position="92"/>
    </location>
</feature>
<feature type="compositionally biased region" description="Basic and acidic residues" evidence="10">
    <location>
        <begin position="67"/>
        <end position="76"/>
    </location>
</feature>
<dbReference type="EMBL" id="MTYI01000050">
    <property type="protein sequence ID" value="PNP55760.1"/>
    <property type="molecule type" value="Genomic_DNA"/>
</dbReference>
<feature type="region of interest" description="Disordered" evidence="10">
    <location>
        <begin position="55"/>
        <end position="92"/>
    </location>
</feature>
<comment type="caution">
    <text evidence="12">The sequence shown here is derived from an EMBL/GenBank/DDBJ whole genome shotgun (WGS) entry which is preliminary data.</text>
</comment>
<evidence type="ECO:0000313" key="13">
    <source>
        <dbReference type="Proteomes" id="UP000236290"/>
    </source>
</evidence>
<dbReference type="GO" id="GO:0046872">
    <property type="term" value="F:metal ion binding"/>
    <property type="evidence" value="ECO:0007669"/>
    <property type="project" value="UniProtKB-KW"/>
</dbReference>
<dbReference type="InterPro" id="IPR001365">
    <property type="entry name" value="A_deaminase_dom"/>
</dbReference>
<evidence type="ECO:0000256" key="2">
    <source>
        <dbReference type="ARBA" id="ARBA00004613"/>
    </source>
</evidence>
<proteinExistence type="inferred from homology"/>
<accession>A0A2K0UDA6</accession>
<protein>
    <recommendedName>
        <fullName evidence="4">adenosine deaminase</fullName>
        <ecNumber evidence="4">3.5.4.4</ecNumber>
    </recommendedName>
</protein>
<dbReference type="PANTHER" id="PTHR11409">
    <property type="entry name" value="ADENOSINE DEAMINASE"/>
    <property type="match status" value="1"/>
</dbReference>
<reference evidence="12 13" key="1">
    <citation type="submission" date="2017-02" db="EMBL/GenBank/DDBJ databases">
        <title>Genomes of Trichoderma spp. with biocontrol activity.</title>
        <authorList>
            <person name="Gardiner D."/>
            <person name="Kazan K."/>
            <person name="Vos C."/>
            <person name="Harvey P."/>
        </authorList>
    </citation>
    <scope>NUCLEOTIDE SEQUENCE [LARGE SCALE GENOMIC DNA]</scope>
    <source>
        <strain evidence="12 13">Tr1</strain>
    </source>
</reference>
<dbReference type="InterPro" id="IPR032466">
    <property type="entry name" value="Metal_Hydrolase"/>
</dbReference>
<dbReference type="Proteomes" id="UP000236290">
    <property type="component" value="Unassembled WGS sequence"/>
</dbReference>
<evidence type="ECO:0000256" key="5">
    <source>
        <dbReference type="ARBA" id="ARBA00022525"/>
    </source>
</evidence>
<comment type="subcellular location">
    <subcellularLocation>
        <location evidence="2">Secreted</location>
    </subcellularLocation>
</comment>
<feature type="region of interest" description="Disordered" evidence="10">
    <location>
        <begin position="108"/>
        <end position="136"/>
    </location>
</feature>
<keyword evidence="8" id="KW-0378">Hydrolase</keyword>
<evidence type="ECO:0000313" key="12">
    <source>
        <dbReference type="EMBL" id="PNP55760.1"/>
    </source>
</evidence>
<evidence type="ECO:0000256" key="8">
    <source>
        <dbReference type="ARBA" id="ARBA00022801"/>
    </source>
</evidence>
<comment type="catalytic activity">
    <reaction evidence="9">
        <text>adenosine + H2O + H(+) = inosine + NH4(+)</text>
        <dbReference type="Rhea" id="RHEA:24408"/>
        <dbReference type="ChEBI" id="CHEBI:15377"/>
        <dbReference type="ChEBI" id="CHEBI:15378"/>
        <dbReference type="ChEBI" id="CHEBI:16335"/>
        <dbReference type="ChEBI" id="CHEBI:17596"/>
        <dbReference type="ChEBI" id="CHEBI:28938"/>
        <dbReference type="EC" id="3.5.4.4"/>
    </reaction>
</comment>
<gene>
    <name evidence="12" type="ORF">THARTR1_03980</name>
</gene>
<dbReference type="GO" id="GO:0004000">
    <property type="term" value="F:adenosine deaminase activity"/>
    <property type="evidence" value="ECO:0007669"/>
    <property type="project" value="TreeGrafter"/>
</dbReference>
<feature type="domain" description="Adenosine deaminase" evidence="11">
    <location>
        <begin position="352"/>
        <end position="665"/>
    </location>
</feature>
<sequence length="694" mass="79054">MPEFSPASSLTTRYPSSPLYCSCFGDSSSCPTSLASSMSSKFSSFRLRVRNRKRLAMSSTKSKPPKHPHDLADGHPRQGGASEKGDASESDGDFDKAAALELIRAHDSEVDRRRSRDETSRLGAENGSLGLPLDLDTTGAEKRVPVPSQEEYDELRKHVLATEQELSFDARCRSRATKEELRVDAIIRKIREQDDREIYASEPKRRGYHGQMHERFAGDHFLSNVDIINRTTLFEIASKMPKGAHLHIHFNACLPPNVLLGIAKGMDRMFVSSTLPLIHTAGDEDGYENFNKCEIQFSIMNEERVKNKLGDPFSADYVAGHMMKFSDFRRQFSSHYTKAAVDDWLLHKLMFEEQETHNPLQTAAGAWEKFNGRTRMMKGLFNYEKAYREYTRMCLEDFVRDNIQYAEIRPNFMQTNQLYTDDGNGTINNEGIMEIIIDEVGQFQKKMAKKEQFFGGLKVIYCTPRSMDRDKVKYALNECMEFKKKWPQWIAGFDLVGEEAKGYPIREFVPELLEFKRECAAQNLNIPFLFHCGETLDMGTTTDGNLVDALLLGSKRIGHGFALAKHPYVMQQMKAKGICLELCPISNEILGLTPRVGGHAMYQLLANNVHCTVSSDNGALFRSSLSHDFYQVMVGKADMGLFGWKQLAMWSIDHACLNEEERENMKYKWNQQWIKFLSWVDTTHGSLIKDVAKI</sequence>
<name>A0A2K0UDA6_TRIHA</name>
<evidence type="ECO:0000256" key="7">
    <source>
        <dbReference type="ARBA" id="ARBA00022729"/>
    </source>
</evidence>
<dbReference type="PANTHER" id="PTHR11409:SF37">
    <property type="entry name" value="ADENOSINE DEAMINASE DOMAIN-CONTAINING PROTEIN"/>
    <property type="match status" value="1"/>
</dbReference>
<comment type="cofactor">
    <cofactor evidence="1">
        <name>Zn(2+)</name>
        <dbReference type="ChEBI" id="CHEBI:29105"/>
    </cofactor>
</comment>
<dbReference type="FunFam" id="3.20.20.140:FF:000017">
    <property type="entry name" value="Adenosine deaminase 2"/>
    <property type="match status" value="1"/>
</dbReference>
<dbReference type="Pfam" id="PF00962">
    <property type="entry name" value="A_deaminase"/>
    <property type="match status" value="1"/>
</dbReference>
<dbReference type="OrthoDB" id="7202371at2759"/>
<dbReference type="GO" id="GO:0006154">
    <property type="term" value="P:adenosine catabolic process"/>
    <property type="evidence" value="ECO:0007669"/>
    <property type="project" value="TreeGrafter"/>
</dbReference>
<evidence type="ECO:0000259" key="11">
    <source>
        <dbReference type="Pfam" id="PF00962"/>
    </source>
</evidence>
<dbReference type="SUPFAM" id="SSF51556">
    <property type="entry name" value="Metallo-dependent hydrolases"/>
    <property type="match status" value="1"/>
</dbReference>
<keyword evidence="7" id="KW-0732">Signal</keyword>
<comment type="similarity">
    <text evidence="3">Belongs to the metallo-dependent hydrolases superfamily. Adenosine and AMP deaminases family. ADGF subfamily.</text>
</comment>
<dbReference type="AlphaFoldDB" id="A0A2K0UDA6"/>